<dbReference type="EC" id="2.1.1.221" evidence="1"/>
<evidence type="ECO:0000259" key="10">
    <source>
        <dbReference type="PROSITE" id="PS51675"/>
    </source>
</evidence>
<evidence type="ECO:0000256" key="7">
    <source>
        <dbReference type="ARBA" id="ARBA00032166"/>
    </source>
</evidence>
<dbReference type="PROSITE" id="PS51675">
    <property type="entry name" value="SAM_MT_TRM10"/>
    <property type="match status" value="1"/>
</dbReference>
<dbReference type="CDD" id="cd18089">
    <property type="entry name" value="SPOUT_Trm10-like"/>
    <property type="match status" value="1"/>
</dbReference>
<evidence type="ECO:0000256" key="5">
    <source>
        <dbReference type="ARBA" id="ARBA00022691"/>
    </source>
</evidence>
<dbReference type="Proteomes" id="UP000886523">
    <property type="component" value="Unassembled WGS sequence"/>
</dbReference>
<evidence type="ECO:0000256" key="8">
    <source>
        <dbReference type="ARBA" id="ARBA00048434"/>
    </source>
</evidence>
<feature type="domain" description="SAM-dependent MTase TRM10-type" evidence="10">
    <location>
        <begin position="49"/>
        <end position="268"/>
    </location>
</feature>
<dbReference type="OrthoDB" id="278300at2759"/>
<feature type="non-terminal residue" evidence="11">
    <location>
        <position position="1"/>
    </location>
</feature>
<dbReference type="InterPro" id="IPR028564">
    <property type="entry name" value="MT_TRM10-typ"/>
</dbReference>
<sequence length="268" mass="30892">LSKNAQKRLLKAERRAETKFLRRAREKEVKKQKKRARAELQADDGPPEKKTRTEKRTIKPFNARVVIDLGFDELMSAKECVSLCSQLSHTYSSHRKSSTPFSSVVFTSLHGRVKEQLDGANQGAYRRWRYVQFWEDGYEKLWSSLQGSTAGDATAGSPSEPDPPVQFTEQSKVVYLTADSKEELEELKEGETYIIGGIVDRNRYKNLCLEKASRQNIRTASLPISRYLSELTTRKVLTVNQVFDILLCWVERRDWEAAIRDVMPQRKM</sequence>
<keyword evidence="4" id="KW-0808">Transferase</keyword>
<dbReference type="GO" id="GO:0052905">
    <property type="term" value="F:tRNA (guanosine(9)-N1)-methyltransferase activity"/>
    <property type="evidence" value="ECO:0007669"/>
    <property type="project" value="UniProtKB-EC"/>
</dbReference>
<reference evidence="11" key="1">
    <citation type="journal article" date="2020" name="Nat. Commun.">
        <title>Large-scale genome sequencing of mycorrhizal fungi provides insights into the early evolution of symbiotic traits.</title>
        <authorList>
            <person name="Miyauchi S."/>
            <person name="Kiss E."/>
            <person name="Kuo A."/>
            <person name="Drula E."/>
            <person name="Kohler A."/>
            <person name="Sanchez-Garcia M."/>
            <person name="Morin E."/>
            <person name="Andreopoulos B."/>
            <person name="Barry K.W."/>
            <person name="Bonito G."/>
            <person name="Buee M."/>
            <person name="Carver A."/>
            <person name="Chen C."/>
            <person name="Cichocki N."/>
            <person name="Clum A."/>
            <person name="Culley D."/>
            <person name="Crous P.W."/>
            <person name="Fauchery L."/>
            <person name="Girlanda M."/>
            <person name="Hayes R.D."/>
            <person name="Keri Z."/>
            <person name="LaButti K."/>
            <person name="Lipzen A."/>
            <person name="Lombard V."/>
            <person name="Magnuson J."/>
            <person name="Maillard F."/>
            <person name="Murat C."/>
            <person name="Nolan M."/>
            <person name="Ohm R.A."/>
            <person name="Pangilinan J."/>
            <person name="Pereira M.F."/>
            <person name="Perotto S."/>
            <person name="Peter M."/>
            <person name="Pfister S."/>
            <person name="Riley R."/>
            <person name="Sitrit Y."/>
            <person name="Stielow J.B."/>
            <person name="Szollosi G."/>
            <person name="Zifcakova L."/>
            <person name="Stursova M."/>
            <person name="Spatafora J.W."/>
            <person name="Tedersoo L."/>
            <person name="Vaario L.M."/>
            <person name="Yamada A."/>
            <person name="Yan M."/>
            <person name="Wang P."/>
            <person name="Xu J."/>
            <person name="Bruns T."/>
            <person name="Baldrian P."/>
            <person name="Vilgalys R."/>
            <person name="Dunand C."/>
            <person name="Henrissat B."/>
            <person name="Grigoriev I.V."/>
            <person name="Hibbett D."/>
            <person name="Nagy L.G."/>
            <person name="Martin F.M."/>
        </authorList>
    </citation>
    <scope>NUCLEOTIDE SEQUENCE</scope>
    <source>
        <strain evidence="11">UP504</strain>
    </source>
</reference>
<protein>
    <recommendedName>
        <fullName evidence="2">tRNA (guanine(9)-N1)-methyltransferase</fullName>
        <ecNumber evidence="1">2.1.1.221</ecNumber>
    </recommendedName>
    <alternativeName>
        <fullName evidence="7">tRNA methyltransferase 10</fullName>
    </alternativeName>
    <alternativeName>
        <fullName evidence="6">tRNA(m1G9)-methyltransferase</fullName>
    </alternativeName>
</protein>
<dbReference type="PANTHER" id="PTHR13563">
    <property type="entry name" value="TRNA (GUANINE-9-) METHYLTRANSFERASE"/>
    <property type="match status" value="1"/>
</dbReference>
<gene>
    <name evidence="11" type="ORF">BS47DRAFT_1267650</name>
</gene>
<evidence type="ECO:0000256" key="6">
    <source>
        <dbReference type="ARBA" id="ARBA00031792"/>
    </source>
</evidence>
<evidence type="ECO:0000256" key="1">
    <source>
        <dbReference type="ARBA" id="ARBA00012797"/>
    </source>
</evidence>
<accession>A0A9P6BAV3</accession>
<evidence type="ECO:0000256" key="9">
    <source>
        <dbReference type="SAM" id="MobiDB-lite"/>
    </source>
</evidence>
<proteinExistence type="predicted"/>
<name>A0A9P6BAV3_9AGAM</name>
<dbReference type="EMBL" id="MU128910">
    <property type="protein sequence ID" value="KAF9520700.1"/>
    <property type="molecule type" value="Genomic_DNA"/>
</dbReference>
<evidence type="ECO:0000313" key="12">
    <source>
        <dbReference type="Proteomes" id="UP000886523"/>
    </source>
</evidence>
<feature type="non-terminal residue" evidence="11">
    <location>
        <position position="268"/>
    </location>
</feature>
<dbReference type="InterPro" id="IPR038459">
    <property type="entry name" value="MT_TRM10-typ_sf"/>
</dbReference>
<dbReference type="AlphaFoldDB" id="A0A9P6BAV3"/>
<comment type="caution">
    <text evidence="11">The sequence shown here is derived from an EMBL/GenBank/DDBJ whole genome shotgun (WGS) entry which is preliminary data.</text>
</comment>
<evidence type="ECO:0000313" key="11">
    <source>
        <dbReference type="EMBL" id="KAF9520700.1"/>
    </source>
</evidence>
<dbReference type="InterPro" id="IPR007356">
    <property type="entry name" value="tRNA_m1G_MeTrfase_euk"/>
</dbReference>
<dbReference type="GO" id="GO:0005634">
    <property type="term" value="C:nucleus"/>
    <property type="evidence" value="ECO:0007669"/>
    <property type="project" value="TreeGrafter"/>
</dbReference>
<dbReference type="GO" id="GO:0000049">
    <property type="term" value="F:tRNA binding"/>
    <property type="evidence" value="ECO:0007669"/>
    <property type="project" value="TreeGrafter"/>
</dbReference>
<dbReference type="Gene3D" id="3.40.1280.30">
    <property type="match status" value="1"/>
</dbReference>
<feature type="region of interest" description="Disordered" evidence="9">
    <location>
        <begin position="21"/>
        <end position="55"/>
    </location>
</feature>
<dbReference type="PANTHER" id="PTHR13563:SF13">
    <property type="entry name" value="TRNA METHYLTRANSFERASE 10 HOMOLOG A"/>
    <property type="match status" value="1"/>
</dbReference>
<comment type="catalytic activity">
    <reaction evidence="8">
        <text>guanosine(9) in tRNA + S-adenosyl-L-methionine = N(1)-methylguanosine(9) in tRNA + S-adenosyl-L-homocysteine + H(+)</text>
        <dbReference type="Rhea" id="RHEA:43156"/>
        <dbReference type="Rhea" id="RHEA-COMP:10367"/>
        <dbReference type="Rhea" id="RHEA-COMP:10368"/>
        <dbReference type="ChEBI" id="CHEBI:15378"/>
        <dbReference type="ChEBI" id="CHEBI:57856"/>
        <dbReference type="ChEBI" id="CHEBI:59789"/>
        <dbReference type="ChEBI" id="CHEBI:73542"/>
        <dbReference type="ChEBI" id="CHEBI:74269"/>
        <dbReference type="EC" id="2.1.1.221"/>
    </reaction>
</comment>
<evidence type="ECO:0000256" key="3">
    <source>
        <dbReference type="ARBA" id="ARBA00022603"/>
    </source>
</evidence>
<dbReference type="GO" id="GO:0002939">
    <property type="term" value="P:tRNA N1-guanine methylation"/>
    <property type="evidence" value="ECO:0007669"/>
    <property type="project" value="TreeGrafter"/>
</dbReference>
<evidence type="ECO:0000256" key="4">
    <source>
        <dbReference type="ARBA" id="ARBA00022679"/>
    </source>
</evidence>
<keyword evidence="12" id="KW-1185">Reference proteome</keyword>
<keyword evidence="3" id="KW-0489">Methyltransferase</keyword>
<feature type="compositionally biased region" description="Basic and acidic residues" evidence="9">
    <location>
        <begin position="46"/>
        <end position="55"/>
    </location>
</feature>
<keyword evidence="5" id="KW-0949">S-adenosyl-L-methionine</keyword>
<evidence type="ECO:0000256" key="2">
    <source>
        <dbReference type="ARBA" id="ARBA00020451"/>
    </source>
</evidence>
<organism evidence="11 12">
    <name type="scientific">Hydnum rufescens UP504</name>
    <dbReference type="NCBI Taxonomy" id="1448309"/>
    <lineage>
        <taxon>Eukaryota</taxon>
        <taxon>Fungi</taxon>
        <taxon>Dikarya</taxon>
        <taxon>Basidiomycota</taxon>
        <taxon>Agaricomycotina</taxon>
        <taxon>Agaricomycetes</taxon>
        <taxon>Cantharellales</taxon>
        <taxon>Hydnaceae</taxon>
        <taxon>Hydnum</taxon>
    </lineage>
</organism>